<dbReference type="OrthoDB" id="9800872at2"/>
<gene>
    <name evidence="2" type="ORF">EDE15_4736</name>
</gene>
<dbReference type="InterPro" id="IPR036873">
    <property type="entry name" value="Rhodanese-like_dom_sf"/>
</dbReference>
<dbReference type="RefSeq" id="WP_125487377.1">
    <property type="nucleotide sequence ID" value="NZ_RSDW01000001.1"/>
</dbReference>
<dbReference type="PROSITE" id="PS50206">
    <property type="entry name" value="RHODANESE_3"/>
    <property type="match status" value="1"/>
</dbReference>
<evidence type="ECO:0000313" key="2">
    <source>
        <dbReference type="EMBL" id="RSL19107.1"/>
    </source>
</evidence>
<dbReference type="PANTHER" id="PTHR43031">
    <property type="entry name" value="FAD-DEPENDENT OXIDOREDUCTASE"/>
    <property type="match status" value="1"/>
</dbReference>
<dbReference type="Gene3D" id="3.40.250.10">
    <property type="entry name" value="Rhodanese-like domain"/>
    <property type="match status" value="1"/>
</dbReference>
<comment type="caution">
    <text evidence="2">The sequence shown here is derived from an EMBL/GenBank/DDBJ whole genome shotgun (WGS) entry which is preliminary data.</text>
</comment>
<reference evidence="2 3" key="1">
    <citation type="submission" date="2018-12" db="EMBL/GenBank/DDBJ databases">
        <title>Sequencing of bacterial isolates from soil warming experiment in Harvard Forest, Massachusetts, USA.</title>
        <authorList>
            <person name="Deangelis K."/>
        </authorList>
    </citation>
    <scope>NUCLEOTIDE SEQUENCE [LARGE SCALE GENOMIC DNA]</scope>
    <source>
        <strain evidence="2 3">EB153</strain>
    </source>
</reference>
<accession>A0A3R9PW11</accession>
<dbReference type="Proteomes" id="UP000269669">
    <property type="component" value="Unassembled WGS sequence"/>
</dbReference>
<dbReference type="InterPro" id="IPR050229">
    <property type="entry name" value="GlpE_sulfurtransferase"/>
</dbReference>
<proteinExistence type="predicted"/>
<dbReference type="InterPro" id="IPR001763">
    <property type="entry name" value="Rhodanese-like_dom"/>
</dbReference>
<dbReference type="EMBL" id="RSDW01000001">
    <property type="protein sequence ID" value="RSL19107.1"/>
    <property type="molecule type" value="Genomic_DNA"/>
</dbReference>
<dbReference type="SUPFAM" id="SSF52821">
    <property type="entry name" value="Rhodanese/Cell cycle control phosphatase"/>
    <property type="match status" value="1"/>
</dbReference>
<keyword evidence="2" id="KW-0808">Transferase</keyword>
<dbReference type="PANTHER" id="PTHR43031:SF1">
    <property type="entry name" value="PYRIDINE NUCLEOTIDE-DISULPHIDE OXIDOREDUCTASE"/>
    <property type="match status" value="1"/>
</dbReference>
<dbReference type="Pfam" id="PF00581">
    <property type="entry name" value="Rhodanese"/>
    <property type="match status" value="1"/>
</dbReference>
<dbReference type="GO" id="GO:0016740">
    <property type="term" value="F:transferase activity"/>
    <property type="evidence" value="ECO:0007669"/>
    <property type="project" value="UniProtKB-KW"/>
</dbReference>
<evidence type="ECO:0000313" key="3">
    <source>
        <dbReference type="Proteomes" id="UP000269669"/>
    </source>
</evidence>
<keyword evidence="3" id="KW-1185">Reference proteome</keyword>
<protein>
    <submittedName>
        <fullName evidence="2">Rhodanese-related sulfurtransferase</fullName>
    </submittedName>
</protein>
<name>A0A3R9PW11_9BACT</name>
<sequence>MSVIDITQSELVEAANPVFKEVSRVREVTPALSPTAFEHFTKRLTFETDCADVYSSFASDRVDFVLVDVRGRQGYSKGHVSGAINIPLLTITEDRMKEYVQETVFVVYCAGPHCNGANKAAIRLAQMGRPVKEMIGGIIGWVDEGFTLVQE</sequence>
<organism evidence="2 3">
    <name type="scientific">Edaphobacter aggregans</name>
    <dbReference type="NCBI Taxonomy" id="570835"/>
    <lineage>
        <taxon>Bacteria</taxon>
        <taxon>Pseudomonadati</taxon>
        <taxon>Acidobacteriota</taxon>
        <taxon>Terriglobia</taxon>
        <taxon>Terriglobales</taxon>
        <taxon>Acidobacteriaceae</taxon>
        <taxon>Edaphobacter</taxon>
    </lineage>
</organism>
<evidence type="ECO:0000259" key="1">
    <source>
        <dbReference type="PROSITE" id="PS50206"/>
    </source>
</evidence>
<dbReference type="SMART" id="SM00450">
    <property type="entry name" value="RHOD"/>
    <property type="match status" value="1"/>
</dbReference>
<feature type="domain" description="Rhodanese" evidence="1">
    <location>
        <begin position="60"/>
        <end position="150"/>
    </location>
</feature>
<dbReference type="AlphaFoldDB" id="A0A3R9PW11"/>